<evidence type="ECO:0000313" key="3">
    <source>
        <dbReference type="Proteomes" id="UP000018660"/>
    </source>
</evidence>
<accession>V9UXT6</accession>
<reference evidence="2 3" key="1">
    <citation type="submission" date="2013-12" db="EMBL/GenBank/DDBJ databases">
        <title>Complete Genomes of Pseudomonas monteilii SB3078 and SB3101, two Benzene, Toluene and Ethylbenzene Degrading Bacteria used for Bioaugmentation.</title>
        <authorList>
            <person name="Dueholm M.S."/>
            <person name="Albertsen M."/>
            <person name="D'Imperio S."/>
            <person name="Tale V.P."/>
            <person name="Lewis D."/>
            <person name="Nilsen P.H."/>
            <person name="Nielsen J.L."/>
        </authorList>
    </citation>
    <scope>NUCLEOTIDE SEQUENCE [LARGE SCALE GENOMIC DNA]</scope>
    <source>
        <strain evidence="2 3">SB3101</strain>
    </source>
</reference>
<dbReference type="PATRIC" id="fig|1435058.3.peg.1436"/>
<dbReference type="RefSeq" id="WP_024086623.1">
    <property type="nucleotide sequence ID" value="NC_023076.1"/>
</dbReference>
<evidence type="ECO:0000256" key="1">
    <source>
        <dbReference type="SAM" id="MobiDB-lite"/>
    </source>
</evidence>
<dbReference type="Proteomes" id="UP000018660">
    <property type="component" value="Chromosome"/>
</dbReference>
<sequence>MDFITSAIISSAAYDVVKHGFLFTAGKIKEHLGRWITEDAVAEQLAEQLAKLEITDEHSPIAIERRIDKSPELGALISQINAHVATVAPSTITTVNQTHSGSGDNVAGNKISYKG</sequence>
<feature type="region of interest" description="Disordered" evidence="1">
    <location>
        <begin position="96"/>
        <end position="115"/>
    </location>
</feature>
<organism evidence="2 3">
    <name type="scientific">Pseudomonas monteilii SB3101</name>
    <dbReference type="NCBI Taxonomy" id="1435058"/>
    <lineage>
        <taxon>Bacteria</taxon>
        <taxon>Pseudomonadati</taxon>
        <taxon>Pseudomonadota</taxon>
        <taxon>Gammaproteobacteria</taxon>
        <taxon>Pseudomonadales</taxon>
        <taxon>Pseudomonadaceae</taxon>
        <taxon>Pseudomonas</taxon>
    </lineage>
</organism>
<name>V9UXT6_9PSED</name>
<proteinExistence type="predicted"/>
<dbReference type="AlphaFoldDB" id="V9UXT6"/>
<dbReference type="KEGG" id="pmot:X970_07345"/>
<gene>
    <name evidence="2" type="ORF">X970_07345</name>
</gene>
<evidence type="ECO:0000313" key="2">
    <source>
        <dbReference type="EMBL" id="AHC87227.1"/>
    </source>
</evidence>
<dbReference type="EMBL" id="CP006979">
    <property type="protein sequence ID" value="AHC87227.1"/>
    <property type="molecule type" value="Genomic_DNA"/>
</dbReference>
<dbReference type="HOGENOM" id="CLU_169430_0_0_6"/>
<dbReference type="Pfam" id="PF20701">
    <property type="entry name" value="HetE-N"/>
    <property type="match status" value="1"/>
</dbReference>
<protein>
    <submittedName>
        <fullName evidence="2">Uncharacterized protein</fullName>
    </submittedName>
</protein>